<dbReference type="Proteomes" id="UP000275078">
    <property type="component" value="Unassembled WGS sequence"/>
</dbReference>
<evidence type="ECO:0000313" key="1">
    <source>
        <dbReference type="EMBL" id="RPA74345.1"/>
    </source>
</evidence>
<gene>
    <name evidence="1" type="ORF">BJ508DRAFT_333122</name>
</gene>
<evidence type="ECO:0000313" key="2">
    <source>
        <dbReference type="Proteomes" id="UP000275078"/>
    </source>
</evidence>
<name>A0A3N4HKG1_ASCIM</name>
<accession>A0A3N4HKG1</accession>
<reference evidence="1 2" key="1">
    <citation type="journal article" date="2018" name="Nat. Ecol. Evol.">
        <title>Pezizomycetes genomes reveal the molecular basis of ectomycorrhizal truffle lifestyle.</title>
        <authorList>
            <person name="Murat C."/>
            <person name="Payen T."/>
            <person name="Noel B."/>
            <person name="Kuo A."/>
            <person name="Morin E."/>
            <person name="Chen J."/>
            <person name="Kohler A."/>
            <person name="Krizsan K."/>
            <person name="Balestrini R."/>
            <person name="Da Silva C."/>
            <person name="Montanini B."/>
            <person name="Hainaut M."/>
            <person name="Levati E."/>
            <person name="Barry K.W."/>
            <person name="Belfiori B."/>
            <person name="Cichocki N."/>
            <person name="Clum A."/>
            <person name="Dockter R.B."/>
            <person name="Fauchery L."/>
            <person name="Guy J."/>
            <person name="Iotti M."/>
            <person name="Le Tacon F."/>
            <person name="Lindquist E.A."/>
            <person name="Lipzen A."/>
            <person name="Malagnac F."/>
            <person name="Mello A."/>
            <person name="Molinier V."/>
            <person name="Miyauchi S."/>
            <person name="Poulain J."/>
            <person name="Riccioni C."/>
            <person name="Rubini A."/>
            <person name="Sitrit Y."/>
            <person name="Splivallo R."/>
            <person name="Traeger S."/>
            <person name="Wang M."/>
            <person name="Zifcakova L."/>
            <person name="Wipf D."/>
            <person name="Zambonelli A."/>
            <person name="Paolocci F."/>
            <person name="Nowrousian M."/>
            <person name="Ottonello S."/>
            <person name="Baldrian P."/>
            <person name="Spatafora J.W."/>
            <person name="Henrissat B."/>
            <person name="Nagy L.G."/>
            <person name="Aury J.M."/>
            <person name="Wincker P."/>
            <person name="Grigoriev I.V."/>
            <person name="Bonfante P."/>
            <person name="Martin F.M."/>
        </authorList>
    </citation>
    <scope>NUCLEOTIDE SEQUENCE [LARGE SCALE GENOMIC DNA]</scope>
    <source>
        <strain evidence="1 2">RN42</strain>
    </source>
</reference>
<dbReference type="AlphaFoldDB" id="A0A3N4HKG1"/>
<keyword evidence="2" id="KW-1185">Reference proteome</keyword>
<dbReference type="EMBL" id="ML119792">
    <property type="protein sequence ID" value="RPA74345.1"/>
    <property type="molecule type" value="Genomic_DNA"/>
</dbReference>
<organism evidence="1 2">
    <name type="scientific">Ascobolus immersus RN42</name>
    <dbReference type="NCBI Taxonomy" id="1160509"/>
    <lineage>
        <taxon>Eukaryota</taxon>
        <taxon>Fungi</taxon>
        <taxon>Dikarya</taxon>
        <taxon>Ascomycota</taxon>
        <taxon>Pezizomycotina</taxon>
        <taxon>Pezizomycetes</taxon>
        <taxon>Pezizales</taxon>
        <taxon>Ascobolaceae</taxon>
        <taxon>Ascobolus</taxon>
    </lineage>
</organism>
<sequence>MSFSEEDARRQQMGFYNFDKLRGKQNFAIWYSSIIDELKLSGCYGILDGSVNYQLAHDLWLKAFNYYDHLSKRCTITIKRTLGEHPLSRVLNVSDPVKIWRTLEAAYKDEGLAASMVLVLEIMAMKYD</sequence>
<protein>
    <submittedName>
        <fullName evidence="1">Uncharacterized protein</fullName>
    </submittedName>
</protein>
<proteinExistence type="predicted"/>